<organism evidence="1">
    <name type="scientific">viral metagenome</name>
    <dbReference type="NCBI Taxonomy" id="1070528"/>
    <lineage>
        <taxon>unclassified sequences</taxon>
        <taxon>metagenomes</taxon>
        <taxon>organismal metagenomes</taxon>
    </lineage>
</organism>
<dbReference type="AlphaFoldDB" id="A0A6M3LHB7"/>
<evidence type="ECO:0000313" key="1">
    <source>
        <dbReference type="EMBL" id="QJA93052.1"/>
    </source>
</evidence>
<dbReference type="EMBL" id="MT143118">
    <property type="protein sequence ID" value="QJA93052.1"/>
    <property type="molecule type" value="Genomic_DNA"/>
</dbReference>
<proteinExistence type="predicted"/>
<name>A0A6M3LHB7_9ZZZZ</name>
<protein>
    <submittedName>
        <fullName evidence="1">Uncharacterized protein</fullName>
    </submittedName>
</protein>
<sequence length="156" mass="16847">MADQTLFLEGNAQKDNYKQQADALVDMSGGTPPVSGTKYEWSTDGSVANAIGTQKNIRIISIAASCTWTVQPNPLEIHVTVDGVSHVFIKSNPVSATDYVGVMRHHLAENDQSLYAADDAIQRSFLLEGKSVKVEAEITGGTVSALNMRVKWAKIP</sequence>
<accession>A0A6M3LHB7</accession>
<reference evidence="1" key="1">
    <citation type="submission" date="2020-03" db="EMBL/GenBank/DDBJ databases">
        <title>The deep terrestrial virosphere.</title>
        <authorList>
            <person name="Holmfeldt K."/>
            <person name="Nilsson E."/>
            <person name="Simone D."/>
            <person name="Lopez-Fernandez M."/>
            <person name="Wu X."/>
            <person name="de Brujin I."/>
            <person name="Lundin D."/>
            <person name="Andersson A."/>
            <person name="Bertilsson S."/>
            <person name="Dopson M."/>
        </authorList>
    </citation>
    <scope>NUCLEOTIDE SEQUENCE</scope>
    <source>
        <strain evidence="1">MM415B04386</strain>
    </source>
</reference>
<gene>
    <name evidence="1" type="ORF">MM415B04386_0008</name>
</gene>